<dbReference type="Gramene" id="KOM42836">
    <property type="protein sequence ID" value="KOM42836"/>
    <property type="gene ID" value="LR48_Vigan05g044000"/>
</dbReference>
<sequence>MSVVTDSPVHSSNSDDFIAFLDAELGASSPESSPDKEAENEDELESVRCSS</sequence>
<proteinExistence type="predicted"/>
<accession>A0A0L9UJG4</accession>
<reference evidence="3" key="1">
    <citation type="journal article" date="2015" name="Proc. Natl. Acad. Sci. U.S.A.">
        <title>Genome sequencing of adzuki bean (Vigna angularis) provides insight into high starch and low fat accumulation and domestication.</title>
        <authorList>
            <person name="Yang K."/>
            <person name="Tian Z."/>
            <person name="Chen C."/>
            <person name="Luo L."/>
            <person name="Zhao B."/>
            <person name="Wang Z."/>
            <person name="Yu L."/>
            <person name="Li Y."/>
            <person name="Sun Y."/>
            <person name="Li W."/>
            <person name="Chen Y."/>
            <person name="Li Y."/>
            <person name="Zhang Y."/>
            <person name="Ai D."/>
            <person name="Zhao J."/>
            <person name="Shang C."/>
            <person name="Ma Y."/>
            <person name="Wu B."/>
            <person name="Wang M."/>
            <person name="Gao L."/>
            <person name="Sun D."/>
            <person name="Zhang P."/>
            <person name="Guo F."/>
            <person name="Wang W."/>
            <person name="Li Y."/>
            <person name="Wang J."/>
            <person name="Varshney R.K."/>
            <person name="Wang J."/>
            <person name="Ling H.Q."/>
            <person name="Wan P."/>
        </authorList>
    </citation>
    <scope>NUCLEOTIDE SEQUENCE</scope>
    <source>
        <strain evidence="3">cv. Jingnong 6</strain>
    </source>
</reference>
<feature type="region of interest" description="Disordered" evidence="1">
    <location>
        <begin position="23"/>
        <end position="51"/>
    </location>
</feature>
<evidence type="ECO:0000313" key="3">
    <source>
        <dbReference type="Proteomes" id="UP000053144"/>
    </source>
</evidence>
<organism evidence="2 3">
    <name type="scientific">Phaseolus angularis</name>
    <name type="common">Azuki bean</name>
    <name type="synonym">Vigna angularis</name>
    <dbReference type="NCBI Taxonomy" id="3914"/>
    <lineage>
        <taxon>Eukaryota</taxon>
        <taxon>Viridiplantae</taxon>
        <taxon>Streptophyta</taxon>
        <taxon>Embryophyta</taxon>
        <taxon>Tracheophyta</taxon>
        <taxon>Spermatophyta</taxon>
        <taxon>Magnoliopsida</taxon>
        <taxon>eudicotyledons</taxon>
        <taxon>Gunneridae</taxon>
        <taxon>Pentapetalae</taxon>
        <taxon>rosids</taxon>
        <taxon>fabids</taxon>
        <taxon>Fabales</taxon>
        <taxon>Fabaceae</taxon>
        <taxon>Papilionoideae</taxon>
        <taxon>50 kb inversion clade</taxon>
        <taxon>NPAAA clade</taxon>
        <taxon>indigoferoid/millettioid clade</taxon>
        <taxon>Phaseoleae</taxon>
        <taxon>Vigna</taxon>
    </lineage>
</organism>
<dbReference type="STRING" id="3914.A0A0L9UJG4"/>
<dbReference type="EMBL" id="CM003375">
    <property type="protein sequence ID" value="KOM42836.1"/>
    <property type="molecule type" value="Genomic_DNA"/>
</dbReference>
<protein>
    <submittedName>
        <fullName evidence="2">Uncharacterized protein</fullName>
    </submittedName>
</protein>
<gene>
    <name evidence="2" type="ORF">LR48_Vigan05g044000</name>
</gene>
<evidence type="ECO:0000256" key="1">
    <source>
        <dbReference type="SAM" id="MobiDB-lite"/>
    </source>
</evidence>
<dbReference type="AlphaFoldDB" id="A0A0L9UJG4"/>
<dbReference type="Proteomes" id="UP000053144">
    <property type="component" value="Chromosome 5"/>
</dbReference>
<name>A0A0L9UJG4_PHAAN</name>
<evidence type="ECO:0000313" key="2">
    <source>
        <dbReference type="EMBL" id="KOM42836.1"/>
    </source>
</evidence>